<keyword evidence="2" id="KW-1185">Reference proteome</keyword>
<name>A0A1V9YXH5_ACHHY</name>
<organism evidence="1 2">
    <name type="scientific">Achlya hypogyna</name>
    <name type="common">Oomycete</name>
    <name type="synonym">Protoachlya hypogyna</name>
    <dbReference type="NCBI Taxonomy" id="1202772"/>
    <lineage>
        <taxon>Eukaryota</taxon>
        <taxon>Sar</taxon>
        <taxon>Stramenopiles</taxon>
        <taxon>Oomycota</taxon>
        <taxon>Saprolegniomycetes</taxon>
        <taxon>Saprolegniales</taxon>
        <taxon>Achlyaceae</taxon>
        <taxon>Achlya</taxon>
    </lineage>
</organism>
<comment type="caution">
    <text evidence="1">The sequence shown here is derived from an EMBL/GenBank/DDBJ whole genome shotgun (WGS) entry which is preliminary data.</text>
</comment>
<proteinExistence type="predicted"/>
<gene>
    <name evidence="1" type="ORF">ACHHYP_05457</name>
</gene>
<dbReference type="EMBL" id="JNBR01000615">
    <property type="protein sequence ID" value="OQR90519.1"/>
    <property type="molecule type" value="Genomic_DNA"/>
</dbReference>
<sequence length="238" mass="26549">MSQRRDVVFATQEKKADKMPKPTWWLCLYAVEVITDKISSAVTKMQYKTITPREQLRTQCNLCTNLCMASQTQSTHNGEVSFCATRLELMICSEKVNAWSAYQQASENDKNMVFESVIEALRVFVSDVDHICTNASSVPLLPQTPYKIVYGSLDIFMEGVAMRRDKSSACSGMSLVKSIARERNKLVAAAASPHRGTALPRTTHAVESDFSILEGTMSNNIRALSNYAVQGQMQAKQF</sequence>
<accession>A0A1V9YXH5</accession>
<reference evidence="1 2" key="1">
    <citation type="journal article" date="2014" name="Genome Biol. Evol.">
        <title>The secreted proteins of Achlya hypogyna and Thraustotheca clavata identify the ancestral oomycete secretome and reveal gene acquisitions by horizontal gene transfer.</title>
        <authorList>
            <person name="Misner I."/>
            <person name="Blouin N."/>
            <person name="Leonard G."/>
            <person name="Richards T.A."/>
            <person name="Lane C.E."/>
        </authorList>
    </citation>
    <scope>NUCLEOTIDE SEQUENCE [LARGE SCALE GENOMIC DNA]</scope>
    <source>
        <strain evidence="1 2">ATCC 48635</strain>
    </source>
</reference>
<evidence type="ECO:0000313" key="2">
    <source>
        <dbReference type="Proteomes" id="UP000243579"/>
    </source>
</evidence>
<dbReference type="AlphaFoldDB" id="A0A1V9YXH5"/>
<dbReference type="Proteomes" id="UP000243579">
    <property type="component" value="Unassembled WGS sequence"/>
</dbReference>
<protein>
    <submittedName>
        <fullName evidence="1">Uncharacterized protein</fullName>
    </submittedName>
</protein>
<evidence type="ECO:0000313" key="1">
    <source>
        <dbReference type="EMBL" id="OQR90519.1"/>
    </source>
</evidence>